<organism evidence="2 3">
    <name type="scientific">Turneriella parva (strain ATCC BAA-1111 / DSM 21527 / NCTC 11395 / H)</name>
    <name type="common">Leptospira parva</name>
    <dbReference type="NCBI Taxonomy" id="869212"/>
    <lineage>
        <taxon>Bacteria</taxon>
        <taxon>Pseudomonadati</taxon>
        <taxon>Spirochaetota</taxon>
        <taxon>Spirochaetia</taxon>
        <taxon>Leptospirales</taxon>
        <taxon>Leptospiraceae</taxon>
        <taxon>Turneriella</taxon>
    </lineage>
</organism>
<keyword evidence="3" id="KW-1185">Reference proteome</keyword>
<sequence>MVRYLLLTIFLAVGVLSAAAPFSKTSKIELRPVFHRKFTQPVYVGAYPVAASDCIEPYAVVEKPGIIRLESLKRACGQVLLDIRDRVHDGSLEEGLLGLAFAPDFKTSRAFYIYYSASKPRRTILARVHVAEGSSKANTDIEELLSVRQPYSNHNGGMLEFGPDGYLYIGVGDGGSGGDPRGYAQNLSSHLGKILRIDPRTKTGYKIPVSNPFFKSSGDAYSEKREIFAWGLRNPWRFSFTPDARLIVADVGQNEYEELSFVGRGENMGWNLMEGFHCFKPAKNCMQKNLKLPFYEYDHGVGQSILGGYVYTGNALATLKQKYIFADSVSGRIFAIDYQVTDPRAETLIQAPGLFSSFGRLRDNELVIAELQTGKIYQLVPTAQVGQK</sequence>
<dbReference type="Pfam" id="PF07995">
    <property type="entry name" value="GSDH"/>
    <property type="match status" value="1"/>
</dbReference>
<dbReference type="InterPro" id="IPR011041">
    <property type="entry name" value="Quinoprot_gluc/sorb_DH_b-prop"/>
</dbReference>
<dbReference type="PATRIC" id="fig|869212.3.peg.1572"/>
<dbReference type="AlphaFoldDB" id="I4B4L7"/>
<evidence type="ECO:0000259" key="1">
    <source>
        <dbReference type="Pfam" id="PF07995"/>
    </source>
</evidence>
<reference evidence="2 3" key="1">
    <citation type="submission" date="2012-06" db="EMBL/GenBank/DDBJ databases">
        <title>The complete chromosome of genome of Turneriella parva DSM 21527.</title>
        <authorList>
            <consortium name="US DOE Joint Genome Institute (JGI-PGF)"/>
            <person name="Lucas S."/>
            <person name="Han J."/>
            <person name="Lapidus A."/>
            <person name="Bruce D."/>
            <person name="Goodwin L."/>
            <person name="Pitluck S."/>
            <person name="Peters L."/>
            <person name="Kyrpides N."/>
            <person name="Mavromatis K."/>
            <person name="Ivanova N."/>
            <person name="Mikhailova N."/>
            <person name="Chertkov O."/>
            <person name="Detter J.C."/>
            <person name="Tapia R."/>
            <person name="Han C."/>
            <person name="Land M."/>
            <person name="Hauser L."/>
            <person name="Markowitz V."/>
            <person name="Cheng J.-F."/>
            <person name="Hugenholtz P."/>
            <person name="Woyke T."/>
            <person name="Wu D."/>
            <person name="Gronow S."/>
            <person name="Wellnitz S."/>
            <person name="Brambilla E."/>
            <person name="Klenk H.-P."/>
            <person name="Eisen J.A."/>
        </authorList>
    </citation>
    <scope>NUCLEOTIDE SEQUENCE [LARGE SCALE GENOMIC DNA]</scope>
    <source>
        <strain evidence="3">ATCC BAA-1111 / DSM 21527 / NCTC 11395 / H</strain>
    </source>
</reference>
<dbReference type="InterPro" id="IPR012938">
    <property type="entry name" value="Glc/Sorbosone_DH"/>
</dbReference>
<dbReference type="PANTHER" id="PTHR19328">
    <property type="entry name" value="HEDGEHOG-INTERACTING PROTEIN"/>
    <property type="match status" value="1"/>
</dbReference>
<dbReference type="STRING" id="869212.Turpa_1576"/>
<evidence type="ECO:0000313" key="3">
    <source>
        <dbReference type="Proteomes" id="UP000006048"/>
    </source>
</evidence>
<protein>
    <submittedName>
        <fullName evidence="2">Glucose/sorbosone dehydrogenase-like protein</fullName>
    </submittedName>
</protein>
<dbReference type="InterPro" id="IPR011042">
    <property type="entry name" value="6-blade_b-propeller_TolB-like"/>
</dbReference>
<dbReference type="KEGG" id="tpx:Turpa_1576"/>
<dbReference type="EMBL" id="CP002959">
    <property type="protein sequence ID" value="AFM12224.1"/>
    <property type="molecule type" value="Genomic_DNA"/>
</dbReference>
<dbReference type="Gene3D" id="2.120.10.30">
    <property type="entry name" value="TolB, C-terminal domain"/>
    <property type="match status" value="1"/>
</dbReference>
<dbReference type="Proteomes" id="UP000006048">
    <property type="component" value="Chromosome"/>
</dbReference>
<dbReference type="RefSeq" id="WP_014802735.1">
    <property type="nucleotide sequence ID" value="NC_018020.1"/>
</dbReference>
<proteinExistence type="predicted"/>
<name>I4B4L7_TURPD</name>
<dbReference type="PANTHER" id="PTHR19328:SF75">
    <property type="entry name" value="ALDOSE SUGAR DEHYDROGENASE YLII"/>
    <property type="match status" value="1"/>
</dbReference>
<feature type="domain" description="Glucose/Sorbosone dehydrogenase" evidence="1">
    <location>
        <begin position="60"/>
        <end position="363"/>
    </location>
</feature>
<dbReference type="HOGENOM" id="CLU_012344_3_1_12"/>
<dbReference type="OrthoDB" id="9770043at2"/>
<dbReference type="SUPFAM" id="SSF50952">
    <property type="entry name" value="Soluble quinoprotein glucose dehydrogenase"/>
    <property type="match status" value="1"/>
</dbReference>
<accession>I4B4L7</accession>
<gene>
    <name evidence="2" type="ordered locus">Turpa_1576</name>
</gene>
<evidence type="ECO:0000313" key="2">
    <source>
        <dbReference type="EMBL" id="AFM12224.1"/>
    </source>
</evidence>